<keyword evidence="3" id="KW-1185">Reference proteome</keyword>
<comment type="caution">
    <text evidence="2">The sequence shown here is derived from an EMBL/GenBank/DDBJ whole genome shotgun (WGS) entry which is preliminary data.</text>
</comment>
<dbReference type="PANTHER" id="PTHR31493:SF1">
    <property type="entry name" value="PROTEIN C19ORF12"/>
    <property type="match status" value="1"/>
</dbReference>
<dbReference type="Pfam" id="PF20721">
    <property type="entry name" value="C19orf12"/>
    <property type="match status" value="1"/>
</dbReference>
<accession>A0AAV8WD88</accession>
<evidence type="ECO:0000256" key="1">
    <source>
        <dbReference type="ARBA" id="ARBA00029457"/>
    </source>
</evidence>
<protein>
    <submittedName>
        <fullName evidence="2">Uncharacterized protein</fullName>
    </submittedName>
</protein>
<dbReference type="EMBL" id="JANEYG010000003">
    <property type="protein sequence ID" value="KAJ8924421.1"/>
    <property type="molecule type" value="Genomic_DNA"/>
</dbReference>
<dbReference type="Proteomes" id="UP001159042">
    <property type="component" value="Unassembled WGS sequence"/>
</dbReference>
<dbReference type="PANTHER" id="PTHR31493">
    <property type="entry name" value="NAZO FAMILY MEMBER"/>
    <property type="match status" value="1"/>
</dbReference>
<dbReference type="AlphaFoldDB" id="A0AAV8WD88"/>
<proteinExistence type="inferred from homology"/>
<comment type="similarity">
    <text evidence="1">Belongs to the C19orf12 family.</text>
</comment>
<sequence>MLQNREPLIEICEVLAEKENLKATCKLAAKDAFIVGFGAFAGALVAGPIGIAVGGTVTSIATAINSRGKYRSVVDILRYDLTPSQQRRLGEAIKKTVNNVNTQDIATLLTIVLTSASLKEAIIKELATFLVKELNLNMIR</sequence>
<organism evidence="2 3">
    <name type="scientific">Exocentrus adspersus</name>
    <dbReference type="NCBI Taxonomy" id="1586481"/>
    <lineage>
        <taxon>Eukaryota</taxon>
        <taxon>Metazoa</taxon>
        <taxon>Ecdysozoa</taxon>
        <taxon>Arthropoda</taxon>
        <taxon>Hexapoda</taxon>
        <taxon>Insecta</taxon>
        <taxon>Pterygota</taxon>
        <taxon>Neoptera</taxon>
        <taxon>Endopterygota</taxon>
        <taxon>Coleoptera</taxon>
        <taxon>Polyphaga</taxon>
        <taxon>Cucujiformia</taxon>
        <taxon>Chrysomeloidea</taxon>
        <taxon>Cerambycidae</taxon>
        <taxon>Lamiinae</taxon>
        <taxon>Acanthocinini</taxon>
        <taxon>Exocentrus</taxon>
    </lineage>
</organism>
<dbReference type="InterPro" id="IPR033369">
    <property type="entry name" value="C19orf12"/>
</dbReference>
<name>A0AAV8WD88_9CUCU</name>
<evidence type="ECO:0000313" key="3">
    <source>
        <dbReference type="Proteomes" id="UP001159042"/>
    </source>
</evidence>
<evidence type="ECO:0000313" key="2">
    <source>
        <dbReference type="EMBL" id="KAJ8924421.1"/>
    </source>
</evidence>
<gene>
    <name evidence="2" type="ORF">NQ315_007217</name>
</gene>
<reference evidence="2 3" key="1">
    <citation type="journal article" date="2023" name="Insect Mol. Biol.">
        <title>Genome sequencing provides insights into the evolution of gene families encoding plant cell wall-degrading enzymes in longhorned beetles.</title>
        <authorList>
            <person name="Shin N.R."/>
            <person name="Okamura Y."/>
            <person name="Kirsch R."/>
            <person name="Pauchet Y."/>
        </authorList>
    </citation>
    <scope>NUCLEOTIDE SEQUENCE [LARGE SCALE GENOMIC DNA]</scope>
    <source>
        <strain evidence="2">EAD_L_NR</strain>
    </source>
</reference>